<keyword evidence="3" id="KW-1185">Reference proteome</keyword>
<reference evidence="2 3" key="1">
    <citation type="submission" date="2019-04" db="EMBL/GenBank/DDBJ databases">
        <title>Chromosome genome assembly for Takifugu flavidus.</title>
        <authorList>
            <person name="Xiao S."/>
        </authorList>
    </citation>
    <scope>NUCLEOTIDE SEQUENCE [LARGE SCALE GENOMIC DNA]</scope>
    <source>
        <strain evidence="2">HTHZ2018</strain>
        <tissue evidence="2">Muscle</tissue>
    </source>
</reference>
<evidence type="ECO:0000313" key="2">
    <source>
        <dbReference type="EMBL" id="TWW72703.1"/>
    </source>
</evidence>
<name>A0A5C6NZK5_9TELE</name>
<proteinExistence type="predicted"/>
<evidence type="ECO:0000256" key="1">
    <source>
        <dbReference type="SAM" id="MobiDB-lite"/>
    </source>
</evidence>
<sequence length="58" mass="6784">MVRNEEQSLCSTEGLLQFKWGRNLEQDQVHVGDPPADGGLGEEEEEEERRRRREEEEA</sequence>
<accession>A0A5C6NZK5</accession>
<gene>
    <name evidence="2" type="ORF">D4764_15G0000970</name>
</gene>
<dbReference type="EMBL" id="RHFK02000007">
    <property type="protein sequence ID" value="TWW72703.1"/>
    <property type="molecule type" value="Genomic_DNA"/>
</dbReference>
<organism evidence="2 3">
    <name type="scientific">Takifugu flavidus</name>
    <name type="common">sansaifugu</name>
    <dbReference type="NCBI Taxonomy" id="433684"/>
    <lineage>
        <taxon>Eukaryota</taxon>
        <taxon>Metazoa</taxon>
        <taxon>Chordata</taxon>
        <taxon>Craniata</taxon>
        <taxon>Vertebrata</taxon>
        <taxon>Euteleostomi</taxon>
        <taxon>Actinopterygii</taxon>
        <taxon>Neopterygii</taxon>
        <taxon>Teleostei</taxon>
        <taxon>Neoteleostei</taxon>
        <taxon>Acanthomorphata</taxon>
        <taxon>Eupercaria</taxon>
        <taxon>Tetraodontiformes</taxon>
        <taxon>Tetradontoidea</taxon>
        <taxon>Tetraodontidae</taxon>
        <taxon>Takifugu</taxon>
    </lineage>
</organism>
<dbReference type="Proteomes" id="UP000324091">
    <property type="component" value="Chromosome 15"/>
</dbReference>
<evidence type="ECO:0000313" key="3">
    <source>
        <dbReference type="Proteomes" id="UP000324091"/>
    </source>
</evidence>
<feature type="region of interest" description="Disordered" evidence="1">
    <location>
        <begin position="26"/>
        <end position="58"/>
    </location>
</feature>
<comment type="caution">
    <text evidence="2">The sequence shown here is derived from an EMBL/GenBank/DDBJ whole genome shotgun (WGS) entry which is preliminary data.</text>
</comment>
<dbReference type="AlphaFoldDB" id="A0A5C6NZK5"/>
<protein>
    <submittedName>
        <fullName evidence="2">Uncharacterized protein</fullName>
    </submittedName>
</protein>